<dbReference type="GO" id="GO:0006355">
    <property type="term" value="P:regulation of DNA-templated transcription"/>
    <property type="evidence" value="ECO:0007669"/>
    <property type="project" value="InterPro"/>
</dbReference>
<keyword evidence="3 9" id="KW-0808">Transferase</keyword>
<evidence type="ECO:0000313" key="10">
    <source>
        <dbReference type="EMBL" id="MBV3392147.1"/>
    </source>
</evidence>
<dbReference type="Gene3D" id="1.10.10.1250">
    <property type="entry name" value="RNA polymerase, subunit delta, N-terminal domain"/>
    <property type="match status" value="1"/>
</dbReference>
<evidence type="ECO:0000256" key="7">
    <source>
        <dbReference type="SAM" id="MobiDB-lite"/>
    </source>
</evidence>
<dbReference type="InterPro" id="IPR038087">
    <property type="entry name" value="RNAP_delta_N_dom_sf"/>
</dbReference>
<dbReference type="GO" id="GO:0016779">
    <property type="term" value="F:nucleotidyltransferase activity"/>
    <property type="evidence" value="ECO:0007669"/>
    <property type="project" value="UniProtKB-KW"/>
</dbReference>
<keyword evidence="12" id="KW-1185">Reference proteome</keyword>
<protein>
    <recommendedName>
        <fullName evidence="6">RNAP delta factor</fullName>
    </recommendedName>
</protein>
<dbReference type="Proteomes" id="UP001197492">
    <property type="component" value="Unassembled WGS sequence"/>
</dbReference>
<organism evidence="9 11">
    <name type="scientific">Catenibacterium mitsuokai</name>
    <dbReference type="NCBI Taxonomy" id="100886"/>
    <lineage>
        <taxon>Bacteria</taxon>
        <taxon>Bacillati</taxon>
        <taxon>Bacillota</taxon>
        <taxon>Erysipelotrichia</taxon>
        <taxon>Erysipelotrichales</taxon>
        <taxon>Coprobacillaceae</taxon>
        <taxon>Catenibacterium</taxon>
    </lineage>
</organism>
<keyword evidence="2 9" id="KW-0240">DNA-directed RNA polymerase</keyword>
<dbReference type="EMBL" id="JAHOEF010000027">
    <property type="protein sequence ID" value="MBV3382692.1"/>
    <property type="molecule type" value="Genomic_DNA"/>
</dbReference>
<evidence type="ECO:0000313" key="12">
    <source>
        <dbReference type="Proteomes" id="UP001197492"/>
    </source>
</evidence>
<evidence type="ECO:0000256" key="5">
    <source>
        <dbReference type="ARBA" id="ARBA00023163"/>
    </source>
</evidence>
<gene>
    <name evidence="9" type="primary">rpoE</name>
    <name evidence="9" type="ORF">KSV97_05545</name>
    <name evidence="10" type="ORF">KSW06_02560</name>
</gene>
<dbReference type="InterPro" id="IPR007759">
    <property type="entry name" value="Asxl_HARE-HTH"/>
</dbReference>
<dbReference type="InterPro" id="IPR029757">
    <property type="entry name" value="RpoE"/>
</dbReference>
<evidence type="ECO:0000256" key="3">
    <source>
        <dbReference type="ARBA" id="ARBA00022679"/>
    </source>
</evidence>
<dbReference type="GeneID" id="301322670"/>
<dbReference type="EMBL" id="JAHOEL010000010">
    <property type="protein sequence ID" value="MBV3392147.1"/>
    <property type="molecule type" value="Genomic_DNA"/>
</dbReference>
<dbReference type="RefSeq" id="WP_129980761.1">
    <property type="nucleotide sequence ID" value="NZ_CAXVKV010000021.1"/>
</dbReference>
<dbReference type="GO" id="GO:0000428">
    <property type="term" value="C:DNA-directed RNA polymerase complex"/>
    <property type="evidence" value="ECO:0007669"/>
    <property type="project" value="UniProtKB-KW"/>
</dbReference>
<keyword evidence="4 9" id="KW-0548">Nucleotidyltransferase</keyword>
<evidence type="ECO:0000256" key="2">
    <source>
        <dbReference type="ARBA" id="ARBA00022478"/>
    </source>
</evidence>
<evidence type="ECO:0000313" key="11">
    <source>
        <dbReference type="Proteomes" id="UP001196408"/>
    </source>
</evidence>
<feature type="region of interest" description="Disordered" evidence="7">
    <location>
        <begin position="84"/>
        <end position="112"/>
    </location>
</feature>
<keyword evidence="5" id="KW-0804">Transcription</keyword>
<comment type="caution">
    <text evidence="9">The sequence shown here is derived from an EMBL/GenBank/DDBJ whole genome shotgun (WGS) entry which is preliminary data.</text>
</comment>
<dbReference type="NCBIfam" id="TIGR04567">
    <property type="entry name" value="RNAP_delt_lowGC"/>
    <property type="match status" value="1"/>
</dbReference>
<feature type="compositionally biased region" description="Acidic residues" evidence="7">
    <location>
        <begin position="87"/>
        <end position="112"/>
    </location>
</feature>
<feature type="domain" description="HTH HARE-type" evidence="8">
    <location>
        <begin position="6"/>
        <end position="73"/>
    </location>
</feature>
<dbReference type="GO" id="GO:0006351">
    <property type="term" value="P:DNA-templated transcription"/>
    <property type="evidence" value="ECO:0007669"/>
    <property type="project" value="InterPro"/>
</dbReference>
<sequence>MDYRQESMVNIAFEILTKSAGAMSFYDIWKEVAEKKEFDEEQKDDNESLFYTNMILDGRMITVGENKWDLRTRHRFEEVHIDMNDIYNEDESEESAEEEDEGLVEDNYGEEE</sequence>
<dbReference type="Proteomes" id="UP001196408">
    <property type="component" value="Unassembled WGS sequence"/>
</dbReference>
<evidence type="ECO:0000256" key="6">
    <source>
        <dbReference type="ARBA" id="ARBA00031937"/>
    </source>
</evidence>
<evidence type="ECO:0000259" key="8">
    <source>
        <dbReference type="PROSITE" id="PS51913"/>
    </source>
</evidence>
<name>A0AAW4MXH8_9FIRM</name>
<evidence type="ECO:0000256" key="1">
    <source>
        <dbReference type="ARBA" id="ARBA00009828"/>
    </source>
</evidence>
<dbReference type="AlphaFoldDB" id="A0AAW4MXH8"/>
<accession>A0AAW4MXH8</accession>
<proteinExistence type="inferred from homology"/>
<dbReference type="PROSITE" id="PS51913">
    <property type="entry name" value="HTH_HARE"/>
    <property type="match status" value="1"/>
</dbReference>
<reference evidence="9 12" key="1">
    <citation type="submission" date="2021-06" db="EMBL/GenBank/DDBJ databases">
        <title>Collection of gut derived symbiotic bacterial strains cultured from healthy donors.</title>
        <authorList>
            <person name="Lin H."/>
            <person name="Littmann E."/>
            <person name="Pamer E.G."/>
        </authorList>
    </citation>
    <scope>NUCLEOTIDE SEQUENCE</scope>
    <source>
        <strain evidence="10 12">MSK.21.70</strain>
        <strain evidence="9">MSK.21.82</strain>
    </source>
</reference>
<dbReference type="Pfam" id="PF05066">
    <property type="entry name" value="HARE-HTH"/>
    <property type="match status" value="1"/>
</dbReference>
<evidence type="ECO:0000313" key="9">
    <source>
        <dbReference type="EMBL" id="MBV3382692.1"/>
    </source>
</evidence>
<evidence type="ECO:0000256" key="4">
    <source>
        <dbReference type="ARBA" id="ARBA00022695"/>
    </source>
</evidence>
<comment type="similarity">
    <text evidence="1">Belongs to the RpoE family.</text>
</comment>